<gene>
    <name evidence="1" type="ORF">EPA93_35630</name>
</gene>
<sequence>MAQRLGLLASQALSEKTQTVLLELEQCIDELFVRASLQGYTEQVYTELLELASQASKHMKALQAGDQVTQDWIVQRDALSHEIESRMDREATEQ</sequence>
<evidence type="ECO:0000313" key="2">
    <source>
        <dbReference type="Proteomes" id="UP000290365"/>
    </source>
</evidence>
<dbReference type="Proteomes" id="UP000290365">
    <property type="component" value="Chromosome"/>
</dbReference>
<dbReference type="AlphaFoldDB" id="A0A4P6K0S6"/>
<keyword evidence="2" id="KW-1185">Reference proteome</keyword>
<accession>A0A4P6K0S6</accession>
<dbReference type="EMBL" id="CP035758">
    <property type="protein sequence ID" value="QBD81016.1"/>
    <property type="molecule type" value="Genomic_DNA"/>
</dbReference>
<organism evidence="1 2">
    <name type="scientific">Ktedonosporobacter rubrisoli</name>
    <dbReference type="NCBI Taxonomy" id="2509675"/>
    <lineage>
        <taxon>Bacteria</taxon>
        <taxon>Bacillati</taxon>
        <taxon>Chloroflexota</taxon>
        <taxon>Ktedonobacteria</taxon>
        <taxon>Ktedonobacterales</taxon>
        <taxon>Ktedonosporobacteraceae</taxon>
        <taxon>Ktedonosporobacter</taxon>
    </lineage>
</organism>
<dbReference type="RefSeq" id="WP_129892078.1">
    <property type="nucleotide sequence ID" value="NZ_CP035758.1"/>
</dbReference>
<name>A0A4P6K0S6_KTERU</name>
<reference evidence="1 2" key="1">
    <citation type="submission" date="2019-01" db="EMBL/GenBank/DDBJ databases">
        <title>Ktedonosporobacter rubrisoli SCAWS-G2.</title>
        <authorList>
            <person name="Huang Y."/>
            <person name="Yan B."/>
        </authorList>
    </citation>
    <scope>NUCLEOTIDE SEQUENCE [LARGE SCALE GENOMIC DNA]</scope>
    <source>
        <strain evidence="1 2">SCAWS-G2</strain>
    </source>
</reference>
<dbReference type="KEGG" id="kbs:EPA93_35630"/>
<protein>
    <submittedName>
        <fullName evidence="1">Uncharacterized protein</fullName>
    </submittedName>
</protein>
<proteinExistence type="predicted"/>
<evidence type="ECO:0000313" key="1">
    <source>
        <dbReference type="EMBL" id="QBD81016.1"/>
    </source>
</evidence>